<keyword evidence="2" id="KW-0830">Ubiquinone</keyword>
<gene>
    <name evidence="2" type="ORF">Cylst_3891</name>
</gene>
<dbReference type="Pfam" id="PF13847">
    <property type="entry name" value="Methyltransf_31"/>
    <property type="match status" value="1"/>
</dbReference>
<dbReference type="InterPro" id="IPR004033">
    <property type="entry name" value="UbiE/COQ5_MeTrFase"/>
</dbReference>
<keyword evidence="3" id="KW-1185">Reference proteome</keyword>
<dbReference type="InterPro" id="IPR029063">
    <property type="entry name" value="SAM-dependent_MTases_sf"/>
</dbReference>
<dbReference type="CDD" id="cd02440">
    <property type="entry name" value="AdoMet_MTases"/>
    <property type="match status" value="1"/>
</dbReference>
<keyword evidence="2" id="KW-0489">Methyltransferase</keyword>
<keyword evidence="2" id="KW-0808">Transferase</keyword>
<sequence>MSIPVMNNYKQQVTKFFNLRTAYDQEGKFHPRLANRLLECLSLHSGQRILDVATGTGLIAIAAAQQVGSEGYVLGVDISAGMLNQARQKIETAGLQNIELMEADADFLDFQDESFDIIFCSSALVYLTDISNALQNWYRFLKKGGIVAFSCFSETSFMADIQKKVCSKLFGISLQHINEPLGTPSKCYQLLQQAGFDHIEVKTEQFGEYLSLSDRRMLWNGGGFYPRGNSLQLLSQTQLELLQAEYTAEMERLVTDQGVWYEIAAFFVLAHK</sequence>
<dbReference type="STRING" id="56107.Cylst_3891"/>
<dbReference type="PANTHER" id="PTHR43861:SF1">
    <property type="entry name" value="TRANS-ACONITATE 2-METHYLTRANSFERASE"/>
    <property type="match status" value="1"/>
</dbReference>
<evidence type="ECO:0000313" key="3">
    <source>
        <dbReference type="Proteomes" id="UP000010475"/>
    </source>
</evidence>
<evidence type="ECO:0000313" key="2">
    <source>
        <dbReference type="EMBL" id="AFZ26004.1"/>
    </source>
</evidence>
<proteinExistence type="predicted"/>
<dbReference type="SUPFAM" id="SSF53335">
    <property type="entry name" value="S-adenosyl-L-methionine-dependent methyltransferases"/>
    <property type="match status" value="1"/>
</dbReference>
<organism evidence="2 3">
    <name type="scientific">Cylindrospermum stagnale PCC 7417</name>
    <dbReference type="NCBI Taxonomy" id="56107"/>
    <lineage>
        <taxon>Bacteria</taxon>
        <taxon>Bacillati</taxon>
        <taxon>Cyanobacteriota</taxon>
        <taxon>Cyanophyceae</taxon>
        <taxon>Nostocales</taxon>
        <taxon>Nostocaceae</taxon>
        <taxon>Cylindrospermum</taxon>
    </lineage>
</organism>
<dbReference type="eggNOG" id="COG2226">
    <property type="taxonomic scope" value="Bacteria"/>
</dbReference>
<dbReference type="Gene3D" id="3.40.50.150">
    <property type="entry name" value="Vaccinia Virus protein VP39"/>
    <property type="match status" value="1"/>
</dbReference>
<evidence type="ECO:0000259" key="1">
    <source>
        <dbReference type="Pfam" id="PF13847"/>
    </source>
</evidence>
<dbReference type="InterPro" id="IPR025714">
    <property type="entry name" value="Methyltranfer_dom"/>
</dbReference>
<dbReference type="AlphaFoldDB" id="K9X1R1"/>
<dbReference type="PROSITE" id="PS51608">
    <property type="entry name" value="SAM_MT_UBIE"/>
    <property type="match status" value="1"/>
</dbReference>
<dbReference type="GO" id="GO:0032259">
    <property type="term" value="P:methylation"/>
    <property type="evidence" value="ECO:0007669"/>
    <property type="project" value="UniProtKB-KW"/>
</dbReference>
<feature type="domain" description="Methyltransferase" evidence="1">
    <location>
        <begin position="44"/>
        <end position="195"/>
    </location>
</feature>
<accession>K9X1R1</accession>
<name>K9X1R1_9NOST</name>
<protein>
    <submittedName>
        <fullName evidence="2">Methylase involved in ubiquinone/menaquinone biosynthesis</fullName>
    </submittedName>
</protein>
<dbReference type="PANTHER" id="PTHR43861">
    <property type="entry name" value="TRANS-ACONITATE 2-METHYLTRANSFERASE-RELATED"/>
    <property type="match status" value="1"/>
</dbReference>
<dbReference type="EMBL" id="CP003642">
    <property type="protein sequence ID" value="AFZ26004.1"/>
    <property type="molecule type" value="Genomic_DNA"/>
</dbReference>
<dbReference type="HOGENOM" id="CLU_037990_2_6_3"/>
<dbReference type="GO" id="GO:0008168">
    <property type="term" value="F:methyltransferase activity"/>
    <property type="evidence" value="ECO:0007669"/>
    <property type="project" value="UniProtKB-KW"/>
</dbReference>
<dbReference type="Proteomes" id="UP000010475">
    <property type="component" value="Chromosome"/>
</dbReference>
<dbReference type="KEGG" id="csg:Cylst_3891"/>
<reference evidence="2 3" key="1">
    <citation type="submission" date="2012-06" db="EMBL/GenBank/DDBJ databases">
        <title>Finished chromosome of genome of Cylindrospermum stagnale PCC 7417.</title>
        <authorList>
            <consortium name="US DOE Joint Genome Institute"/>
            <person name="Gugger M."/>
            <person name="Coursin T."/>
            <person name="Rippka R."/>
            <person name="Tandeau De Marsac N."/>
            <person name="Huntemann M."/>
            <person name="Wei C.-L."/>
            <person name="Han J."/>
            <person name="Detter J.C."/>
            <person name="Han C."/>
            <person name="Tapia R."/>
            <person name="Chen A."/>
            <person name="Kyrpides N."/>
            <person name="Mavromatis K."/>
            <person name="Markowitz V."/>
            <person name="Szeto E."/>
            <person name="Ivanova N."/>
            <person name="Pagani I."/>
            <person name="Pati A."/>
            <person name="Goodwin L."/>
            <person name="Nordberg H.P."/>
            <person name="Cantor M.N."/>
            <person name="Hua S.X."/>
            <person name="Woyke T."/>
            <person name="Kerfeld C.A."/>
        </authorList>
    </citation>
    <scope>NUCLEOTIDE SEQUENCE [LARGE SCALE GENOMIC DNA]</scope>
    <source>
        <strain evidence="2 3">PCC 7417</strain>
    </source>
</reference>